<dbReference type="GO" id="GO:0003676">
    <property type="term" value="F:nucleic acid binding"/>
    <property type="evidence" value="ECO:0007669"/>
    <property type="project" value="InterPro"/>
</dbReference>
<dbReference type="PANTHER" id="PTHR20923">
    <property type="entry name" value="BAT4 PROTEIN-RELATED"/>
    <property type="match status" value="1"/>
</dbReference>
<reference evidence="3" key="1">
    <citation type="journal article" date="2024" name="Gigascience">
        <title>Chromosome-level genome of the poultry shaft louse Menopon gallinae provides insight into the host-switching and adaptive evolution of parasitic lice.</title>
        <authorList>
            <person name="Xu Y."/>
            <person name="Ma L."/>
            <person name="Liu S."/>
            <person name="Liang Y."/>
            <person name="Liu Q."/>
            <person name="He Z."/>
            <person name="Tian L."/>
            <person name="Duan Y."/>
            <person name="Cai W."/>
            <person name="Li H."/>
            <person name="Song F."/>
        </authorList>
    </citation>
    <scope>NUCLEOTIDE SEQUENCE</scope>
    <source>
        <strain evidence="3">Cailab_2023a</strain>
    </source>
</reference>
<dbReference type="EMBL" id="JARGDH010000001">
    <property type="protein sequence ID" value="KAL0278177.1"/>
    <property type="molecule type" value="Genomic_DNA"/>
</dbReference>
<evidence type="ECO:0000256" key="1">
    <source>
        <dbReference type="SAM" id="MobiDB-lite"/>
    </source>
</evidence>
<dbReference type="Gene3D" id="1.25.40.20">
    <property type="entry name" value="Ankyrin repeat-containing domain"/>
    <property type="match status" value="1"/>
</dbReference>
<dbReference type="AlphaFoldDB" id="A0AAW2I7V6"/>
<dbReference type="PROSITE" id="PS50174">
    <property type="entry name" value="G_PATCH"/>
    <property type="match status" value="1"/>
</dbReference>
<dbReference type="SMART" id="SM00443">
    <property type="entry name" value="G_patch"/>
    <property type="match status" value="1"/>
</dbReference>
<dbReference type="SMART" id="SM00248">
    <property type="entry name" value="ANK"/>
    <property type="match status" value="2"/>
</dbReference>
<dbReference type="Pfam" id="PF12796">
    <property type="entry name" value="Ank_2"/>
    <property type="match status" value="1"/>
</dbReference>
<dbReference type="InterPro" id="IPR036770">
    <property type="entry name" value="Ankyrin_rpt-contain_sf"/>
</dbReference>
<sequence>MTGPVHDFPFKIFVREQSVDETKQESPQCTKYLPVQPLTGESAKAFYESIINEIPPQSSAVPKKFVRTPIKRKCAKPIKFTTTDLLKLAQNNEYEKLDNLLRENGAQLINSTDNFGWTALMCASCSGAKESVQVLIKYKADPTICDKFGNNAFSLAKKKNYLEILKVLDKQDSVIESHLEKKKAKSVLFFCKACDQQFDAECTKHESSTLHQFNTNSGRSRTFYGIPESNKGFQMLLKHGWNREKGLGPKECGVKFPIKVTKKNDRTGIGCVHKIMSNKTDANNEHSMTKKERQNHERREKNFERNFRLQFS</sequence>
<dbReference type="InterPro" id="IPR002110">
    <property type="entry name" value="Ankyrin_rpt"/>
</dbReference>
<name>A0AAW2I7V6_9NEOP</name>
<protein>
    <recommendedName>
        <fullName evidence="2">G-patch domain-containing protein</fullName>
    </recommendedName>
</protein>
<feature type="region of interest" description="Disordered" evidence="1">
    <location>
        <begin position="281"/>
        <end position="312"/>
    </location>
</feature>
<dbReference type="SUPFAM" id="SSF48403">
    <property type="entry name" value="Ankyrin repeat"/>
    <property type="match status" value="1"/>
</dbReference>
<proteinExistence type="predicted"/>
<evidence type="ECO:0000313" key="3">
    <source>
        <dbReference type="EMBL" id="KAL0278177.1"/>
    </source>
</evidence>
<feature type="compositionally biased region" description="Basic and acidic residues" evidence="1">
    <location>
        <begin position="282"/>
        <end position="312"/>
    </location>
</feature>
<comment type="caution">
    <text evidence="3">The sequence shown here is derived from an EMBL/GenBank/DDBJ whole genome shotgun (WGS) entry which is preliminary data.</text>
</comment>
<gene>
    <name evidence="3" type="ORF">PYX00_000071</name>
</gene>
<organism evidence="3">
    <name type="scientific">Menopon gallinae</name>
    <name type="common">poultry shaft louse</name>
    <dbReference type="NCBI Taxonomy" id="328185"/>
    <lineage>
        <taxon>Eukaryota</taxon>
        <taxon>Metazoa</taxon>
        <taxon>Ecdysozoa</taxon>
        <taxon>Arthropoda</taxon>
        <taxon>Hexapoda</taxon>
        <taxon>Insecta</taxon>
        <taxon>Pterygota</taxon>
        <taxon>Neoptera</taxon>
        <taxon>Paraneoptera</taxon>
        <taxon>Psocodea</taxon>
        <taxon>Troctomorpha</taxon>
        <taxon>Phthiraptera</taxon>
        <taxon>Amblycera</taxon>
        <taxon>Menoponidae</taxon>
        <taxon>Menopon</taxon>
    </lineage>
</organism>
<accession>A0AAW2I7V6</accession>
<evidence type="ECO:0000259" key="2">
    <source>
        <dbReference type="PROSITE" id="PS50174"/>
    </source>
</evidence>
<dbReference type="Pfam" id="PF01585">
    <property type="entry name" value="G-patch"/>
    <property type="match status" value="1"/>
</dbReference>
<feature type="domain" description="G-patch" evidence="2">
    <location>
        <begin position="228"/>
        <end position="274"/>
    </location>
</feature>
<dbReference type="InterPro" id="IPR039146">
    <property type="entry name" value="GPANK1"/>
</dbReference>
<dbReference type="PANTHER" id="PTHR20923:SF1">
    <property type="entry name" value="G PATCH DOMAIN AND ANKYRIN REPEAT-CONTAINING PROTEIN 1"/>
    <property type="match status" value="1"/>
</dbReference>
<dbReference type="InterPro" id="IPR000467">
    <property type="entry name" value="G_patch_dom"/>
</dbReference>